<dbReference type="Pfam" id="PF13845">
    <property type="entry name" value="Septum_form"/>
    <property type="match status" value="1"/>
</dbReference>
<protein>
    <recommendedName>
        <fullName evidence="7">Septum formation-related domain-containing protein</fullName>
    </recommendedName>
</protein>
<evidence type="ECO:0000313" key="8">
    <source>
        <dbReference type="EMBL" id="GAA1851322.1"/>
    </source>
</evidence>
<comment type="caution">
    <text evidence="8">The sequence shown here is derived from an EMBL/GenBank/DDBJ whole genome shotgun (WGS) entry which is preliminary data.</text>
</comment>
<keyword evidence="9" id="KW-1185">Reference proteome</keyword>
<evidence type="ECO:0000256" key="4">
    <source>
        <dbReference type="ARBA" id="ARBA00023136"/>
    </source>
</evidence>
<evidence type="ECO:0000259" key="7">
    <source>
        <dbReference type="Pfam" id="PF13845"/>
    </source>
</evidence>
<proteinExistence type="predicted"/>
<evidence type="ECO:0000256" key="1">
    <source>
        <dbReference type="ARBA" id="ARBA00004370"/>
    </source>
</evidence>
<organism evidence="8 9">
    <name type="scientific">Myceligenerans crystallogenes</name>
    <dbReference type="NCBI Taxonomy" id="316335"/>
    <lineage>
        <taxon>Bacteria</taxon>
        <taxon>Bacillati</taxon>
        <taxon>Actinomycetota</taxon>
        <taxon>Actinomycetes</taxon>
        <taxon>Micrococcales</taxon>
        <taxon>Promicromonosporaceae</taxon>
        <taxon>Myceligenerans</taxon>
    </lineage>
</organism>
<comment type="subcellular location">
    <subcellularLocation>
        <location evidence="1">Membrane</location>
    </subcellularLocation>
</comment>
<feature type="transmembrane region" description="Helical" evidence="6">
    <location>
        <begin position="122"/>
        <end position="151"/>
    </location>
</feature>
<gene>
    <name evidence="8" type="ORF">GCM10009751_04760</name>
</gene>
<feature type="region of interest" description="Disordered" evidence="5">
    <location>
        <begin position="1"/>
        <end position="58"/>
    </location>
</feature>
<reference evidence="9" key="1">
    <citation type="journal article" date="2019" name="Int. J. Syst. Evol. Microbiol.">
        <title>The Global Catalogue of Microorganisms (GCM) 10K type strain sequencing project: providing services to taxonomists for standard genome sequencing and annotation.</title>
        <authorList>
            <consortium name="The Broad Institute Genomics Platform"/>
            <consortium name="The Broad Institute Genome Sequencing Center for Infectious Disease"/>
            <person name="Wu L."/>
            <person name="Ma J."/>
        </authorList>
    </citation>
    <scope>NUCLEOTIDE SEQUENCE [LARGE SCALE GENOMIC DNA]</scope>
    <source>
        <strain evidence="9">JCM 14326</strain>
    </source>
</reference>
<evidence type="ECO:0000313" key="9">
    <source>
        <dbReference type="Proteomes" id="UP001501094"/>
    </source>
</evidence>
<dbReference type="InterPro" id="IPR007593">
    <property type="entry name" value="CD225/Dispanin_fam"/>
</dbReference>
<keyword evidence="3 6" id="KW-1133">Transmembrane helix</keyword>
<dbReference type="Proteomes" id="UP001501094">
    <property type="component" value="Unassembled WGS sequence"/>
</dbReference>
<sequence>MAENQTSPANGEPAGTESVGADPVGAGPAGAGLASAGTAGAGSVSTGPGDGAAGVGGSAARGAASDAIDRPVPHVSARTGWVVAAFLLFWPLAVPALVQAVRAARNAASADLDAARRASRRALGFAVAAICTGTLLLAGSATAVAMAPAWLPDGVRQDLGSAVLPVLAEAAGVETAPPEVSAGAGATAGVIGPSGTPGALPGGTGSPLPLPGGSAGAVPSPGPTGSDVAEWWATEGQEFTDDPARTKPVNLDVGDCLDTEQVEGVATLFWIPVVPCGDPHGGEVFGTTRLADSIGAGDTPTQAELWKAADSYCYPAFEDFVGTPWASSELVYWPVAPSEESWREGDRKVACIVESKDEAVTGTLKSAER</sequence>
<dbReference type="EMBL" id="BAAANL010000001">
    <property type="protein sequence ID" value="GAA1851322.1"/>
    <property type="molecule type" value="Genomic_DNA"/>
</dbReference>
<evidence type="ECO:0000256" key="2">
    <source>
        <dbReference type="ARBA" id="ARBA00022692"/>
    </source>
</evidence>
<evidence type="ECO:0000256" key="3">
    <source>
        <dbReference type="ARBA" id="ARBA00022989"/>
    </source>
</evidence>
<evidence type="ECO:0000256" key="5">
    <source>
        <dbReference type="SAM" id="MobiDB-lite"/>
    </source>
</evidence>
<feature type="compositionally biased region" description="Low complexity" evidence="5">
    <location>
        <begin position="19"/>
        <end position="47"/>
    </location>
</feature>
<feature type="compositionally biased region" description="Gly residues" evidence="5">
    <location>
        <begin position="48"/>
        <end position="58"/>
    </location>
</feature>
<evidence type="ECO:0000256" key="6">
    <source>
        <dbReference type="SAM" id="Phobius"/>
    </source>
</evidence>
<dbReference type="InterPro" id="IPR026004">
    <property type="entry name" value="Septum_form"/>
</dbReference>
<dbReference type="Pfam" id="PF04505">
    <property type="entry name" value="CD225"/>
    <property type="match status" value="1"/>
</dbReference>
<feature type="region of interest" description="Disordered" evidence="5">
    <location>
        <begin position="193"/>
        <end position="228"/>
    </location>
</feature>
<feature type="compositionally biased region" description="Low complexity" evidence="5">
    <location>
        <begin position="216"/>
        <end position="226"/>
    </location>
</feature>
<feature type="transmembrane region" description="Helical" evidence="6">
    <location>
        <begin position="81"/>
        <end position="101"/>
    </location>
</feature>
<accession>A0ABP4ZE32</accession>
<keyword evidence="2 6" id="KW-0812">Transmembrane</keyword>
<name>A0ABP4ZE32_9MICO</name>
<feature type="domain" description="Septum formation-related" evidence="7">
    <location>
        <begin position="252"/>
        <end position="351"/>
    </location>
</feature>
<keyword evidence="4 6" id="KW-0472">Membrane</keyword>